<proteinExistence type="predicted"/>
<dbReference type="AlphaFoldDB" id="K6WMK3"/>
<dbReference type="EMBL" id="BAHD01000015">
    <property type="protein sequence ID" value="GAB95036.1"/>
    <property type="molecule type" value="Genomic_DNA"/>
</dbReference>
<dbReference type="eggNOG" id="COG2318">
    <property type="taxonomic scope" value="Bacteria"/>
</dbReference>
<gene>
    <name evidence="1" type="ORF">KILIM_015_00980</name>
</gene>
<keyword evidence="2" id="KW-1185">Reference proteome</keyword>
<sequence>MRARLRAVGARTQAQLETADLDLTHELPVAPWFEEGARWSVRHVALHILAEISQHAGHADIIREAIDGQHTMG</sequence>
<comment type="caution">
    <text evidence="1">The sequence shown here is derived from an EMBL/GenBank/DDBJ whole genome shotgun (WGS) entry which is preliminary data.</text>
</comment>
<evidence type="ECO:0008006" key="3">
    <source>
        <dbReference type="Google" id="ProtNLM"/>
    </source>
</evidence>
<name>K6WMK3_9MICO</name>
<dbReference type="InterPro" id="IPR007061">
    <property type="entry name" value="MST-like"/>
</dbReference>
<organism evidence="1 2">
    <name type="scientific">Kineosphaera limosa NBRC 100340</name>
    <dbReference type="NCBI Taxonomy" id="1184609"/>
    <lineage>
        <taxon>Bacteria</taxon>
        <taxon>Bacillati</taxon>
        <taxon>Actinomycetota</taxon>
        <taxon>Actinomycetes</taxon>
        <taxon>Micrococcales</taxon>
        <taxon>Dermatophilaceae</taxon>
        <taxon>Kineosphaera</taxon>
    </lineage>
</organism>
<dbReference type="Proteomes" id="UP000008366">
    <property type="component" value="Unassembled WGS sequence"/>
</dbReference>
<protein>
    <recommendedName>
        <fullName evidence="3">DinB-like domain-containing protein</fullName>
    </recommendedName>
</protein>
<accession>K6WMK3</accession>
<dbReference type="Gene3D" id="1.20.120.450">
    <property type="entry name" value="dinb family like domain"/>
    <property type="match status" value="1"/>
</dbReference>
<evidence type="ECO:0000313" key="2">
    <source>
        <dbReference type="Proteomes" id="UP000008366"/>
    </source>
</evidence>
<reference evidence="1 2" key="1">
    <citation type="submission" date="2012-08" db="EMBL/GenBank/DDBJ databases">
        <title>Whole genome shotgun sequence of Kineosphaera limosa NBRC 100340.</title>
        <authorList>
            <person name="Yoshida I."/>
            <person name="Isaki S."/>
            <person name="Hosoyama A."/>
            <person name="Tsuchikane K."/>
            <person name="Katsumata H."/>
            <person name="Ando Y."/>
            <person name="Ohji S."/>
            <person name="Hamada M."/>
            <person name="Tamura T."/>
            <person name="Yamazoe A."/>
            <person name="Yamazaki S."/>
            <person name="Fujita N."/>
        </authorList>
    </citation>
    <scope>NUCLEOTIDE SEQUENCE [LARGE SCALE GENOMIC DNA]</scope>
    <source>
        <strain evidence="1 2">NBRC 100340</strain>
    </source>
</reference>
<evidence type="ECO:0000313" key="1">
    <source>
        <dbReference type="EMBL" id="GAB95036.1"/>
    </source>
</evidence>
<dbReference type="InterPro" id="IPR034660">
    <property type="entry name" value="DinB/YfiT-like"/>
</dbReference>
<dbReference type="SUPFAM" id="SSF109854">
    <property type="entry name" value="DinB/YfiT-like putative metalloenzymes"/>
    <property type="match status" value="1"/>
</dbReference>
<dbReference type="STRING" id="1184609.KILIM_015_00980"/>
<dbReference type="Pfam" id="PF04978">
    <property type="entry name" value="MST"/>
    <property type="match status" value="1"/>
</dbReference>